<sequence length="340" mass="38327" precursor="true">MNNTKTSFFLLLITLILPGLVVAQGPTPEFNPDAVASDDSTIKSRAFRFVYGASLTDLEPGAKVRVWIPMATSNHEQDVDLESVTLPGEFKETKEEKFGNSIIYFEAVANEKGEVPLEVSYRVIRRELTELNREHVPQSNEKWLQASAKVPNDETLRKALIEDSKIGDETIEVARQLYFGVNKRMKYDKPADKPGWGQGDSQFAFEKCYGNCTDFHSLFISAALNLKIPSRFEIGFPIPEERGAGKVGGYHCWAKFLSDNKWVPIDISEADKNPDMEEYYFGNLTADRVTFSVGRDLELQPAPAAGPINYLAYPYAEVDGKPHNKFRKEFRYEDIDTTGT</sequence>
<proteinExistence type="predicted"/>
<dbReference type="PANTHER" id="PTHR38339:SF1">
    <property type="entry name" value="TRANSGLUTAMINASE-LIKE DOMAIN-CONTAINING PROTEIN"/>
    <property type="match status" value="1"/>
</dbReference>
<evidence type="ECO:0000259" key="2">
    <source>
        <dbReference type="SMART" id="SM00460"/>
    </source>
</evidence>
<keyword evidence="1" id="KW-0732">Signal</keyword>
<dbReference type="STRING" id="980251.GCA_001642875_00636"/>
<evidence type="ECO:0000313" key="4">
    <source>
        <dbReference type="Proteomes" id="UP000322214"/>
    </source>
</evidence>
<gene>
    <name evidence="3" type="ORF">MFFC18_40600</name>
</gene>
<evidence type="ECO:0000256" key="1">
    <source>
        <dbReference type="SAM" id="SignalP"/>
    </source>
</evidence>
<dbReference type="AlphaFoldDB" id="A0A5B9PCX7"/>
<dbReference type="InterPro" id="IPR002931">
    <property type="entry name" value="Transglutaminase-like"/>
</dbReference>
<dbReference type="SMART" id="SM00460">
    <property type="entry name" value="TGc"/>
    <property type="match status" value="1"/>
</dbReference>
<dbReference type="PANTHER" id="PTHR38339">
    <property type="entry name" value="TRANSGLUTAMINASE DOMAIN PROTEIN"/>
    <property type="match status" value="1"/>
</dbReference>
<dbReference type="RefSeq" id="WP_148618987.1">
    <property type="nucleotide sequence ID" value="NZ_CP042912.1"/>
</dbReference>
<dbReference type="EMBL" id="CP042912">
    <property type="protein sequence ID" value="QEG24144.1"/>
    <property type="molecule type" value="Genomic_DNA"/>
</dbReference>
<feature type="domain" description="Transglutaminase-like" evidence="2">
    <location>
        <begin position="204"/>
        <end position="269"/>
    </location>
</feature>
<protein>
    <submittedName>
        <fullName evidence="3">Transglutaminase-like superfamily protein</fullName>
    </submittedName>
</protein>
<dbReference type="Proteomes" id="UP000322214">
    <property type="component" value="Chromosome"/>
</dbReference>
<dbReference type="Pfam" id="PF01841">
    <property type="entry name" value="Transglut_core"/>
    <property type="match status" value="1"/>
</dbReference>
<keyword evidence="4" id="KW-1185">Reference proteome</keyword>
<name>A0A5B9PCX7_9BACT</name>
<organism evidence="3 4">
    <name type="scientific">Mariniblastus fucicola</name>
    <dbReference type="NCBI Taxonomy" id="980251"/>
    <lineage>
        <taxon>Bacteria</taxon>
        <taxon>Pseudomonadati</taxon>
        <taxon>Planctomycetota</taxon>
        <taxon>Planctomycetia</taxon>
        <taxon>Pirellulales</taxon>
        <taxon>Pirellulaceae</taxon>
        <taxon>Mariniblastus</taxon>
    </lineage>
</organism>
<dbReference type="InterPro" id="IPR038765">
    <property type="entry name" value="Papain-like_cys_pep_sf"/>
</dbReference>
<feature type="chain" id="PRO_5023109232" evidence="1">
    <location>
        <begin position="24"/>
        <end position="340"/>
    </location>
</feature>
<reference evidence="3 4" key="1">
    <citation type="submission" date="2019-08" db="EMBL/GenBank/DDBJ databases">
        <title>Deep-cultivation of Planctomycetes and their phenomic and genomic characterization uncovers novel biology.</title>
        <authorList>
            <person name="Wiegand S."/>
            <person name="Jogler M."/>
            <person name="Boedeker C."/>
            <person name="Pinto D."/>
            <person name="Vollmers J."/>
            <person name="Rivas-Marin E."/>
            <person name="Kohn T."/>
            <person name="Peeters S.H."/>
            <person name="Heuer A."/>
            <person name="Rast P."/>
            <person name="Oberbeckmann S."/>
            <person name="Bunk B."/>
            <person name="Jeske O."/>
            <person name="Meyerdierks A."/>
            <person name="Storesund J.E."/>
            <person name="Kallscheuer N."/>
            <person name="Luecker S."/>
            <person name="Lage O.M."/>
            <person name="Pohl T."/>
            <person name="Merkel B.J."/>
            <person name="Hornburger P."/>
            <person name="Mueller R.-W."/>
            <person name="Bruemmer F."/>
            <person name="Labrenz M."/>
            <person name="Spormann A.M."/>
            <person name="Op den Camp H."/>
            <person name="Overmann J."/>
            <person name="Amann R."/>
            <person name="Jetten M.S.M."/>
            <person name="Mascher T."/>
            <person name="Medema M.H."/>
            <person name="Devos D.P."/>
            <person name="Kaster A.-K."/>
            <person name="Ovreas L."/>
            <person name="Rohde M."/>
            <person name="Galperin M.Y."/>
            <person name="Jogler C."/>
        </authorList>
    </citation>
    <scope>NUCLEOTIDE SEQUENCE [LARGE SCALE GENOMIC DNA]</scope>
    <source>
        <strain evidence="3 4">FC18</strain>
    </source>
</reference>
<dbReference type="Gene3D" id="3.10.620.30">
    <property type="match status" value="1"/>
</dbReference>
<dbReference type="KEGG" id="mff:MFFC18_40600"/>
<evidence type="ECO:0000313" key="3">
    <source>
        <dbReference type="EMBL" id="QEG24144.1"/>
    </source>
</evidence>
<accession>A0A5B9PCX7</accession>
<dbReference type="OrthoDB" id="9804872at2"/>
<dbReference type="SUPFAM" id="SSF54001">
    <property type="entry name" value="Cysteine proteinases"/>
    <property type="match status" value="1"/>
</dbReference>
<feature type="signal peptide" evidence="1">
    <location>
        <begin position="1"/>
        <end position="23"/>
    </location>
</feature>